<organism evidence="15 16">
    <name type="scientific">Sediminibacillus dalangtanensis</name>
    <dbReference type="NCBI Taxonomy" id="2729421"/>
    <lineage>
        <taxon>Bacteria</taxon>
        <taxon>Bacillati</taxon>
        <taxon>Bacillota</taxon>
        <taxon>Bacilli</taxon>
        <taxon>Bacillales</taxon>
        <taxon>Bacillaceae</taxon>
        <taxon>Sediminibacillus</taxon>
    </lineage>
</organism>
<proteinExistence type="inferred from homology"/>
<dbReference type="EMBL" id="CP046956">
    <property type="protein sequence ID" value="QTM98614.1"/>
    <property type="molecule type" value="Genomic_DNA"/>
</dbReference>
<keyword evidence="5 11" id="KW-0732">Signal</keyword>
<evidence type="ECO:0000259" key="14">
    <source>
        <dbReference type="PROSITE" id="PS50198"/>
    </source>
</evidence>
<dbReference type="InterPro" id="IPR050245">
    <property type="entry name" value="PrsA_foldase"/>
</dbReference>
<evidence type="ECO:0000256" key="3">
    <source>
        <dbReference type="ARBA" id="ARBA00006071"/>
    </source>
</evidence>
<protein>
    <recommendedName>
        <fullName evidence="11">Foldase protein PrsA</fullName>
        <ecNumber evidence="11">5.2.1.8</ecNumber>
    </recommendedName>
</protein>
<dbReference type="InterPro" id="IPR000297">
    <property type="entry name" value="PPIase_PpiC"/>
</dbReference>
<dbReference type="PROSITE" id="PS51257">
    <property type="entry name" value="PROKAR_LIPOPROTEIN"/>
    <property type="match status" value="1"/>
</dbReference>
<keyword evidence="16" id="KW-1185">Reference proteome</keyword>
<evidence type="ECO:0000256" key="7">
    <source>
        <dbReference type="ARBA" id="ARBA00023136"/>
    </source>
</evidence>
<evidence type="ECO:0000256" key="13">
    <source>
        <dbReference type="SAM" id="SignalP"/>
    </source>
</evidence>
<comment type="function">
    <text evidence="11">Plays a major role in protein secretion by helping the post-translocational extracellular folding of several secreted proteins.</text>
</comment>
<dbReference type="PROSITE" id="PS01096">
    <property type="entry name" value="PPIC_PPIASE_1"/>
    <property type="match status" value="1"/>
</dbReference>
<dbReference type="InterPro" id="IPR046357">
    <property type="entry name" value="PPIase_dom_sf"/>
</dbReference>
<dbReference type="SUPFAM" id="SSF109998">
    <property type="entry name" value="Triger factor/SurA peptide-binding domain-like"/>
    <property type="match status" value="1"/>
</dbReference>
<dbReference type="PROSITE" id="PS50198">
    <property type="entry name" value="PPIC_PPIASE_2"/>
    <property type="match status" value="1"/>
</dbReference>
<gene>
    <name evidence="11" type="primary">prsA</name>
    <name evidence="15" type="ORF">ERJ70_04460</name>
</gene>
<dbReference type="EC" id="5.2.1.8" evidence="11"/>
<reference evidence="15 16" key="1">
    <citation type="submission" date="2019-12" db="EMBL/GenBank/DDBJ databases">
        <title>The whole genome sequencing of a strain isolated from a Mars analog, Dalangtan Playa.</title>
        <authorList>
            <person name="Huang T."/>
        </authorList>
    </citation>
    <scope>NUCLEOTIDE SEQUENCE [LARGE SCALE GENOMIC DNA]</scope>
    <source>
        <strain evidence="15 16">DP4-553-S</strain>
    </source>
</reference>
<feature type="region of interest" description="Disordered" evidence="12">
    <location>
        <begin position="279"/>
        <end position="329"/>
    </location>
</feature>
<evidence type="ECO:0000256" key="2">
    <source>
        <dbReference type="ARBA" id="ARBA00004193"/>
    </source>
</evidence>
<name>A0ABX7VP04_9BACI</name>
<dbReference type="Pfam" id="PF00639">
    <property type="entry name" value="Rotamase"/>
    <property type="match status" value="1"/>
</dbReference>
<evidence type="ECO:0000256" key="1">
    <source>
        <dbReference type="ARBA" id="ARBA00000971"/>
    </source>
</evidence>
<feature type="compositionally biased region" description="Acidic residues" evidence="12">
    <location>
        <begin position="291"/>
        <end position="329"/>
    </location>
</feature>
<evidence type="ECO:0000256" key="5">
    <source>
        <dbReference type="ARBA" id="ARBA00022729"/>
    </source>
</evidence>
<dbReference type="InterPro" id="IPR023058">
    <property type="entry name" value="PPIase_PpiC_CS"/>
</dbReference>
<evidence type="ECO:0000256" key="8">
    <source>
        <dbReference type="ARBA" id="ARBA00023139"/>
    </source>
</evidence>
<evidence type="ECO:0000256" key="4">
    <source>
        <dbReference type="ARBA" id="ARBA00022475"/>
    </source>
</evidence>
<feature type="signal peptide" evidence="13">
    <location>
        <begin position="1"/>
        <end position="21"/>
    </location>
</feature>
<dbReference type="PANTHER" id="PTHR47245">
    <property type="entry name" value="PEPTIDYLPROLYL ISOMERASE"/>
    <property type="match status" value="1"/>
</dbReference>
<feature type="domain" description="PpiC" evidence="14">
    <location>
        <begin position="137"/>
        <end position="227"/>
    </location>
</feature>
<evidence type="ECO:0000256" key="12">
    <source>
        <dbReference type="SAM" id="MobiDB-lite"/>
    </source>
</evidence>
<keyword evidence="8 11" id="KW-0564">Palmitate</keyword>
<evidence type="ECO:0000256" key="9">
    <source>
        <dbReference type="ARBA" id="ARBA00023235"/>
    </source>
</evidence>
<sequence length="329" mass="36905">MKKIALSASLAVGILALSACSSDDPETVVETKSGNVSKEEFYQELKDQNGETVLQQLVTKKVLEGNYEVEDDQVQKELDSLKEQYGDQFEMVLQQSGFSDEEEFKEVLRLNMLQEKAVTEDVEVSDEEIKQRYENMKTDLVARHILVQDEETAKEVKQKLEDGGDFAELAKEYSTDTASAENGGDLGTFGVGDMVPEFEKAAYNLKVDEISDPVQTSNGWHIIQVTERKDAEEEVEPLEDIRDQIRRDIASTKVDDATAQKKMQQLMEDANIDVKIDQFKDLFETTTPEEQQTEDSGNTEEDSSDEGSNESSEENQDSSDGSSEESSEQ</sequence>
<evidence type="ECO:0000256" key="10">
    <source>
        <dbReference type="ARBA" id="ARBA00023288"/>
    </source>
</evidence>
<evidence type="ECO:0000256" key="6">
    <source>
        <dbReference type="ARBA" id="ARBA00023110"/>
    </source>
</evidence>
<keyword evidence="10 11" id="KW-0449">Lipoprotein</keyword>
<dbReference type="InterPro" id="IPR027304">
    <property type="entry name" value="Trigger_fact/SurA_dom_sf"/>
</dbReference>
<dbReference type="HAMAP" id="MF_01145">
    <property type="entry name" value="Foldase_PrsA"/>
    <property type="match status" value="1"/>
</dbReference>
<evidence type="ECO:0000256" key="11">
    <source>
        <dbReference type="HAMAP-Rule" id="MF_01145"/>
    </source>
</evidence>
<keyword evidence="7 11" id="KW-0472">Membrane</keyword>
<evidence type="ECO:0000313" key="16">
    <source>
        <dbReference type="Proteomes" id="UP000665043"/>
    </source>
</evidence>
<feature type="chain" id="PRO_5047191893" description="Foldase protein PrsA" evidence="13">
    <location>
        <begin position="22"/>
        <end position="329"/>
    </location>
</feature>
<dbReference type="PANTHER" id="PTHR47245:SF1">
    <property type="entry name" value="FOLDASE PROTEIN PRSA"/>
    <property type="match status" value="1"/>
</dbReference>
<keyword evidence="4 11" id="KW-1003">Cell membrane</keyword>
<dbReference type="Proteomes" id="UP000665043">
    <property type="component" value="Chromosome"/>
</dbReference>
<dbReference type="RefSeq" id="WP_209367465.1">
    <property type="nucleotide sequence ID" value="NZ_CP046956.1"/>
</dbReference>
<comment type="subcellular location">
    <subcellularLocation>
        <location evidence="2 11">Cell membrane</location>
        <topology evidence="2 11">Lipid-anchor</topology>
    </subcellularLocation>
</comment>
<keyword evidence="9 11" id="KW-0413">Isomerase</keyword>
<keyword evidence="6 11" id="KW-0697">Rotamase</keyword>
<dbReference type="SUPFAM" id="SSF54534">
    <property type="entry name" value="FKBP-like"/>
    <property type="match status" value="1"/>
</dbReference>
<accession>A0ABX7VP04</accession>
<dbReference type="Gene3D" id="3.10.50.40">
    <property type="match status" value="1"/>
</dbReference>
<comment type="catalytic activity">
    <reaction evidence="1 11">
        <text>[protein]-peptidylproline (omega=180) = [protein]-peptidylproline (omega=0)</text>
        <dbReference type="Rhea" id="RHEA:16237"/>
        <dbReference type="Rhea" id="RHEA-COMP:10747"/>
        <dbReference type="Rhea" id="RHEA-COMP:10748"/>
        <dbReference type="ChEBI" id="CHEBI:83833"/>
        <dbReference type="ChEBI" id="CHEBI:83834"/>
        <dbReference type="EC" id="5.2.1.8"/>
    </reaction>
</comment>
<dbReference type="InterPro" id="IPR023059">
    <property type="entry name" value="Foldase_PrsA"/>
</dbReference>
<evidence type="ECO:0000313" key="15">
    <source>
        <dbReference type="EMBL" id="QTM98614.1"/>
    </source>
</evidence>
<comment type="similarity">
    <text evidence="3 11">Belongs to the PrsA family.</text>
</comment>